<reference evidence="4" key="1">
    <citation type="submission" date="2016-11" db="EMBL/GenBank/DDBJ databases">
        <authorList>
            <person name="Jaros S."/>
            <person name="Januszkiewicz K."/>
            <person name="Wedrychowicz H."/>
        </authorList>
    </citation>
    <scope>NUCLEOTIDE SEQUENCE [LARGE SCALE GENOMIC DNA]</scope>
    <source>
        <strain evidence="4">Y48</strain>
    </source>
</reference>
<protein>
    <submittedName>
        <fullName evidence="4">TetR family transcriptional regulator</fullName>
    </submittedName>
</protein>
<accession>A0A1J0VY58</accession>
<feature type="domain" description="HTH tetR-type" evidence="3">
    <location>
        <begin position="20"/>
        <end position="80"/>
    </location>
</feature>
<dbReference type="Gene3D" id="1.10.357.10">
    <property type="entry name" value="Tetracycline Repressor, domain 2"/>
    <property type="match status" value="1"/>
</dbReference>
<dbReference type="InterPro" id="IPR040611">
    <property type="entry name" value="AlkX_C"/>
</dbReference>
<dbReference type="PROSITE" id="PS50977">
    <property type="entry name" value="HTH_TETR_2"/>
    <property type="match status" value="1"/>
</dbReference>
<dbReference type="Pfam" id="PF00440">
    <property type="entry name" value="TetR_N"/>
    <property type="match status" value="1"/>
</dbReference>
<dbReference type="InterPro" id="IPR050109">
    <property type="entry name" value="HTH-type_TetR-like_transc_reg"/>
</dbReference>
<dbReference type="EMBL" id="CP018082">
    <property type="protein sequence ID" value="APE37024.1"/>
    <property type="molecule type" value="Genomic_DNA"/>
</dbReference>
<keyword evidence="5" id="KW-1185">Reference proteome</keyword>
<dbReference type="GO" id="GO:0000976">
    <property type="term" value="F:transcription cis-regulatory region binding"/>
    <property type="evidence" value="ECO:0007669"/>
    <property type="project" value="TreeGrafter"/>
</dbReference>
<dbReference type="PRINTS" id="PR00455">
    <property type="entry name" value="HTHTETR"/>
</dbReference>
<dbReference type="AlphaFoldDB" id="A0A1J0VY58"/>
<dbReference type="GO" id="GO:0003700">
    <property type="term" value="F:DNA-binding transcription factor activity"/>
    <property type="evidence" value="ECO:0007669"/>
    <property type="project" value="TreeGrafter"/>
</dbReference>
<evidence type="ECO:0000313" key="5">
    <source>
        <dbReference type="Proteomes" id="UP000183810"/>
    </source>
</evidence>
<dbReference type="PANTHER" id="PTHR30055">
    <property type="entry name" value="HTH-TYPE TRANSCRIPTIONAL REGULATOR RUTR"/>
    <property type="match status" value="1"/>
</dbReference>
<evidence type="ECO:0000256" key="2">
    <source>
        <dbReference type="PROSITE-ProRule" id="PRU00335"/>
    </source>
</evidence>
<dbReference type="KEGG" id="nsl:BOX37_27330"/>
<dbReference type="OrthoDB" id="6077212at2"/>
<dbReference type="InterPro" id="IPR009057">
    <property type="entry name" value="Homeodomain-like_sf"/>
</dbReference>
<keyword evidence="1 2" id="KW-0238">DNA-binding</keyword>
<evidence type="ECO:0000256" key="1">
    <source>
        <dbReference type="ARBA" id="ARBA00023125"/>
    </source>
</evidence>
<evidence type="ECO:0000313" key="4">
    <source>
        <dbReference type="EMBL" id="APE37024.1"/>
    </source>
</evidence>
<dbReference type="GeneID" id="91518140"/>
<evidence type="ECO:0000259" key="3">
    <source>
        <dbReference type="PROSITE" id="PS50977"/>
    </source>
</evidence>
<dbReference type="InterPro" id="IPR001647">
    <property type="entry name" value="HTH_TetR"/>
</dbReference>
<gene>
    <name evidence="4" type="ORF">BOX37_27330</name>
</gene>
<dbReference type="Pfam" id="PF18556">
    <property type="entry name" value="TetR_C_35"/>
    <property type="match status" value="1"/>
</dbReference>
<dbReference type="PANTHER" id="PTHR30055:SF153">
    <property type="entry name" value="HTH-TYPE TRANSCRIPTIONAL REPRESSOR RV3405C"/>
    <property type="match status" value="1"/>
</dbReference>
<dbReference type="SUPFAM" id="SSF46689">
    <property type="entry name" value="Homeodomain-like"/>
    <property type="match status" value="1"/>
</dbReference>
<dbReference type="RefSeq" id="WP_022565909.1">
    <property type="nucleotide sequence ID" value="NZ_CP018082.1"/>
</dbReference>
<organism evidence="4 5">
    <name type="scientific">Nocardia mangyaensis</name>
    <dbReference type="NCBI Taxonomy" id="2213200"/>
    <lineage>
        <taxon>Bacteria</taxon>
        <taxon>Bacillati</taxon>
        <taxon>Actinomycetota</taxon>
        <taxon>Actinomycetes</taxon>
        <taxon>Mycobacteriales</taxon>
        <taxon>Nocardiaceae</taxon>
        <taxon>Nocardia</taxon>
    </lineage>
</organism>
<sequence length="214" mass="23814">MNYTRLLLKAIAVIRTPSPSGTSERILDAGLRQFEVVGISRTRIEDIARRARLARVTLYRHFPSKGRIVEAVILRELARFLVELEAEVSNHQDLEEKIVEGFVFTLKAVRGHALLNRLLETEPESLLPFLTIEAGGLVATASNFLADQLAQEVDAARTDVELHVVSELTVRVILSFVLTPSTRISLDTPEGARRFARRHLLPQLRDDSVGGSAT</sequence>
<dbReference type="Proteomes" id="UP000183810">
    <property type="component" value="Chromosome"/>
</dbReference>
<proteinExistence type="predicted"/>
<feature type="DNA-binding region" description="H-T-H motif" evidence="2">
    <location>
        <begin position="43"/>
        <end position="62"/>
    </location>
</feature>
<name>A0A1J0VY58_9NOCA</name>